<protein>
    <submittedName>
        <fullName evidence="3">Biotin--[acetyl-CoA-carboxylase] ligase</fullName>
    </submittedName>
</protein>
<dbReference type="Gene3D" id="3.30.930.10">
    <property type="entry name" value="Bira Bifunctional Protein, Domain 2"/>
    <property type="match status" value="1"/>
</dbReference>
<reference evidence="3 4" key="1">
    <citation type="submission" date="2016-06" db="EMBL/GenBank/DDBJ databases">
        <title>Draft Genome Sequence of Tenacibaculum soleae UCD-KL19.</title>
        <authorList>
            <person name="Eisen J.A."/>
            <person name="Coil D.A."/>
            <person name="Lujan K.M."/>
        </authorList>
    </citation>
    <scope>NUCLEOTIDE SEQUENCE [LARGE SCALE GENOMIC DNA]</scope>
    <source>
        <strain evidence="3 4">UCD-KL19</strain>
    </source>
</reference>
<dbReference type="InterPro" id="IPR004143">
    <property type="entry name" value="BPL_LPL_catalytic"/>
</dbReference>
<dbReference type="RefSeq" id="WP_068706232.1">
    <property type="nucleotide sequence ID" value="NZ_JAUOSW010000007.1"/>
</dbReference>
<dbReference type="Proteomes" id="UP000093186">
    <property type="component" value="Unassembled WGS sequence"/>
</dbReference>
<evidence type="ECO:0000259" key="2">
    <source>
        <dbReference type="PROSITE" id="PS51733"/>
    </source>
</evidence>
<dbReference type="InterPro" id="IPR004408">
    <property type="entry name" value="Biotin_CoA_COase_ligase"/>
</dbReference>
<dbReference type="PROSITE" id="PS51733">
    <property type="entry name" value="BPL_LPL_CATALYTIC"/>
    <property type="match status" value="1"/>
</dbReference>
<sequence length="243" mass="27649">MKIIKLDAIDSTNSFLKDMAAKVSVEDFTVVVTKKQTSGRGQMNSNWEVIAGKNLTFSVFKLFESLCITDYKYLNYCVSLSVYEAIKYLKLPRLAIKWPNDIMSENKKIAGVLIENSLSLNKINSSIIGIGLNVNQEIFSSDLPNASSIKIILDKEIDLDLLLKRILFYMKKKILLLEKKEYLILEEEYLRVLYKKNVPSMFKTNQNILFMGKIIGVSASGNLQIELADETFKEFGIKEVSFA</sequence>
<comment type="caution">
    <text evidence="3">The sequence shown here is derived from an EMBL/GenBank/DDBJ whole genome shotgun (WGS) entry which is preliminary data.</text>
</comment>
<proteinExistence type="predicted"/>
<dbReference type="STRING" id="447689.BA195_12440"/>
<name>A0A1B9XX33_9FLAO</name>
<evidence type="ECO:0000313" key="3">
    <source>
        <dbReference type="EMBL" id="OCK42112.1"/>
    </source>
</evidence>
<keyword evidence="1 3" id="KW-0436">Ligase</keyword>
<dbReference type="InterPro" id="IPR045864">
    <property type="entry name" value="aa-tRNA-synth_II/BPL/LPL"/>
</dbReference>
<dbReference type="OrthoDB" id="9807064at2"/>
<dbReference type="PANTHER" id="PTHR12835">
    <property type="entry name" value="BIOTIN PROTEIN LIGASE"/>
    <property type="match status" value="1"/>
</dbReference>
<dbReference type="AlphaFoldDB" id="A0A1B9XX33"/>
<dbReference type="CDD" id="cd16442">
    <property type="entry name" value="BPL"/>
    <property type="match status" value="1"/>
</dbReference>
<dbReference type="Pfam" id="PF03099">
    <property type="entry name" value="BPL_LplA_LipB"/>
    <property type="match status" value="1"/>
</dbReference>
<dbReference type="GO" id="GO:0005737">
    <property type="term" value="C:cytoplasm"/>
    <property type="evidence" value="ECO:0007669"/>
    <property type="project" value="TreeGrafter"/>
</dbReference>
<feature type="domain" description="BPL/LPL catalytic" evidence="2">
    <location>
        <begin position="1"/>
        <end position="178"/>
    </location>
</feature>
<dbReference type="NCBIfam" id="TIGR00121">
    <property type="entry name" value="birA_ligase"/>
    <property type="match status" value="1"/>
</dbReference>
<gene>
    <name evidence="3" type="ORF">BA195_12440</name>
</gene>
<dbReference type="EMBL" id="MAKX01000035">
    <property type="protein sequence ID" value="OCK42112.1"/>
    <property type="molecule type" value="Genomic_DNA"/>
</dbReference>
<keyword evidence="4" id="KW-1185">Reference proteome</keyword>
<evidence type="ECO:0000313" key="4">
    <source>
        <dbReference type="Proteomes" id="UP000093186"/>
    </source>
</evidence>
<organism evidence="3 4">
    <name type="scientific">Tenacibaculum soleae</name>
    <dbReference type="NCBI Taxonomy" id="447689"/>
    <lineage>
        <taxon>Bacteria</taxon>
        <taxon>Pseudomonadati</taxon>
        <taxon>Bacteroidota</taxon>
        <taxon>Flavobacteriia</taxon>
        <taxon>Flavobacteriales</taxon>
        <taxon>Flavobacteriaceae</taxon>
        <taxon>Tenacibaculum</taxon>
    </lineage>
</organism>
<dbReference type="SUPFAM" id="SSF55681">
    <property type="entry name" value="Class II aaRS and biotin synthetases"/>
    <property type="match status" value="1"/>
</dbReference>
<dbReference type="PANTHER" id="PTHR12835:SF5">
    <property type="entry name" value="BIOTIN--PROTEIN LIGASE"/>
    <property type="match status" value="1"/>
</dbReference>
<accession>A0A1B9XX33</accession>
<evidence type="ECO:0000256" key="1">
    <source>
        <dbReference type="ARBA" id="ARBA00022598"/>
    </source>
</evidence>
<dbReference type="GO" id="GO:0004077">
    <property type="term" value="F:biotin--[biotin carboxyl-carrier protein] ligase activity"/>
    <property type="evidence" value="ECO:0007669"/>
    <property type="project" value="InterPro"/>
</dbReference>